<evidence type="ECO:0000313" key="2">
    <source>
        <dbReference type="EMBL" id="SPP77275.1"/>
    </source>
</evidence>
<feature type="non-terminal residue" evidence="2">
    <location>
        <position position="1"/>
    </location>
</feature>
<feature type="transmembrane region" description="Helical" evidence="1">
    <location>
        <begin position="6"/>
        <end position="31"/>
    </location>
</feature>
<organism evidence="2 3">
    <name type="scientific">Drosophila guanche</name>
    <name type="common">Fruit fly</name>
    <dbReference type="NCBI Taxonomy" id="7266"/>
    <lineage>
        <taxon>Eukaryota</taxon>
        <taxon>Metazoa</taxon>
        <taxon>Ecdysozoa</taxon>
        <taxon>Arthropoda</taxon>
        <taxon>Hexapoda</taxon>
        <taxon>Insecta</taxon>
        <taxon>Pterygota</taxon>
        <taxon>Neoptera</taxon>
        <taxon>Endopterygota</taxon>
        <taxon>Diptera</taxon>
        <taxon>Brachycera</taxon>
        <taxon>Muscomorpha</taxon>
        <taxon>Ephydroidea</taxon>
        <taxon>Drosophilidae</taxon>
        <taxon>Drosophila</taxon>
        <taxon>Sophophora</taxon>
    </lineage>
</organism>
<sequence>SSTDVWIKWFNICHVCLMISAAVLLLVAVMLKHILSLLIWMGLFAVHIIAYYIVFHAIVNVRNPFFGDALAGSIYVGVILLTLEGITQVLLRLMPEFLTIIGVSFLLIALFLDFIHLILITLTFEVTQTLYQLLYSIIATTLDINVTVNLGVYSIGAYWCLIIGWIAEVTLTILQVVPDVLTVVASFVLLAALISQCLPLFWGPLFLQVVQASYLVIFSIISSAMGKNLIVNQSVWHNVTFWLYVVIWLEILDVFWGVLHFVAANCLSLSLLMKSATPILVYIVTEALFLAFTIIYVPLSTAMGSNRQVTRHPEHCVLYWIFVCMTV</sequence>
<feature type="transmembrane region" description="Helical" evidence="1">
    <location>
        <begin position="180"/>
        <end position="202"/>
    </location>
</feature>
<keyword evidence="1" id="KW-1133">Transmembrane helix</keyword>
<dbReference type="AlphaFoldDB" id="A0A3B0J688"/>
<accession>A0A3B0J688</accession>
<dbReference type="OMA" id="HFVAANC"/>
<name>A0A3B0J688_DROGU</name>
<dbReference type="OrthoDB" id="7817933at2759"/>
<proteinExistence type="predicted"/>
<reference evidence="3" key="1">
    <citation type="submission" date="2018-01" db="EMBL/GenBank/DDBJ databases">
        <authorList>
            <person name="Alioto T."/>
            <person name="Alioto T."/>
        </authorList>
    </citation>
    <scope>NUCLEOTIDE SEQUENCE [LARGE SCALE GENOMIC DNA]</scope>
</reference>
<gene>
    <name evidence="2" type="ORF">DGUA_6G007940</name>
</gene>
<feature type="transmembrane region" description="Helical" evidence="1">
    <location>
        <begin position="155"/>
        <end position="174"/>
    </location>
</feature>
<evidence type="ECO:0000313" key="3">
    <source>
        <dbReference type="Proteomes" id="UP000268350"/>
    </source>
</evidence>
<evidence type="ECO:0000256" key="1">
    <source>
        <dbReference type="SAM" id="Phobius"/>
    </source>
</evidence>
<dbReference type="EMBL" id="OUUW01000002">
    <property type="protein sequence ID" value="SPP77275.1"/>
    <property type="molecule type" value="Genomic_DNA"/>
</dbReference>
<keyword evidence="1" id="KW-0812">Transmembrane</keyword>
<feature type="transmembrane region" description="Helical" evidence="1">
    <location>
        <begin position="98"/>
        <end position="124"/>
    </location>
</feature>
<keyword evidence="1" id="KW-0472">Membrane</keyword>
<keyword evidence="3" id="KW-1185">Reference proteome</keyword>
<feature type="transmembrane region" description="Helical" evidence="1">
    <location>
        <begin position="38"/>
        <end position="59"/>
    </location>
</feature>
<feature type="transmembrane region" description="Helical" evidence="1">
    <location>
        <begin position="65"/>
        <end position="86"/>
    </location>
</feature>
<feature type="transmembrane region" description="Helical" evidence="1">
    <location>
        <begin position="241"/>
        <end position="267"/>
    </location>
</feature>
<protein>
    <submittedName>
        <fullName evidence="2">Uncharacterized protein</fullName>
    </submittedName>
</protein>
<feature type="non-terminal residue" evidence="2">
    <location>
        <position position="327"/>
    </location>
</feature>
<dbReference type="Proteomes" id="UP000268350">
    <property type="component" value="Unassembled WGS sequence"/>
</dbReference>
<feature type="transmembrane region" description="Helical" evidence="1">
    <location>
        <begin position="279"/>
        <end position="299"/>
    </location>
</feature>